<comment type="caution">
    <text evidence="1">The sequence shown here is derived from an EMBL/GenBank/DDBJ whole genome shotgun (WGS) entry which is preliminary data.</text>
</comment>
<keyword evidence="2" id="KW-1185">Reference proteome</keyword>
<name>A0A5C5VMR7_9BACT</name>
<evidence type="ECO:0000313" key="1">
    <source>
        <dbReference type="EMBL" id="TWT39191.1"/>
    </source>
</evidence>
<dbReference type="EMBL" id="SJPF01000001">
    <property type="protein sequence ID" value="TWT39191.1"/>
    <property type="molecule type" value="Genomic_DNA"/>
</dbReference>
<reference evidence="1 2" key="1">
    <citation type="submission" date="2019-02" db="EMBL/GenBank/DDBJ databases">
        <title>Deep-cultivation of Planctomycetes and their phenomic and genomic characterization uncovers novel biology.</title>
        <authorList>
            <person name="Wiegand S."/>
            <person name="Jogler M."/>
            <person name="Boedeker C."/>
            <person name="Pinto D."/>
            <person name="Vollmers J."/>
            <person name="Rivas-Marin E."/>
            <person name="Kohn T."/>
            <person name="Peeters S.H."/>
            <person name="Heuer A."/>
            <person name="Rast P."/>
            <person name="Oberbeckmann S."/>
            <person name="Bunk B."/>
            <person name="Jeske O."/>
            <person name="Meyerdierks A."/>
            <person name="Storesund J.E."/>
            <person name="Kallscheuer N."/>
            <person name="Luecker S."/>
            <person name="Lage O.M."/>
            <person name="Pohl T."/>
            <person name="Merkel B.J."/>
            <person name="Hornburger P."/>
            <person name="Mueller R.-W."/>
            <person name="Bruemmer F."/>
            <person name="Labrenz M."/>
            <person name="Spormann A.M."/>
            <person name="Op Den Camp H."/>
            <person name="Overmann J."/>
            <person name="Amann R."/>
            <person name="Jetten M.S.M."/>
            <person name="Mascher T."/>
            <person name="Medema M.H."/>
            <person name="Devos D.P."/>
            <person name="Kaster A.-K."/>
            <person name="Ovreas L."/>
            <person name="Rohde M."/>
            <person name="Galperin M.Y."/>
            <person name="Jogler C."/>
        </authorList>
    </citation>
    <scope>NUCLEOTIDE SEQUENCE [LARGE SCALE GENOMIC DNA]</scope>
    <source>
        <strain evidence="1 2">Enr8</strain>
    </source>
</reference>
<dbReference type="Proteomes" id="UP000318878">
    <property type="component" value="Unassembled WGS sequence"/>
</dbReference>
<proteinExistence type="predicted"/>
<organism evidence="1 2">
    <name type="scientific">Blastopirellula retiformator</name>
    <dbReference type="NCBI Taxonomy" id="2527970"/>
    <lineage>
        <taxon>Bacteria</taxon>
        <taxon>Pseudomonadati</taxon>
        <taxon>Planctomycetota</taxon>
        <taxon>Planctomycetia</taxon>
        <taxon>Pirellulales</taxon>
        <taxon>Pirellulaceae</taxon>
        <taxon>Blastopirellula</taxon>
    </lineage>
</organism>
<dbReference type="AlphaFoldDB" id="A0A5C5VMR7"/>
<gene>
    <name evidence="1" type="ORF">Enr8_08870</name>
</gene>
<sequence>MGDVIAPRICTPERKLPVTARDKSSVPTVGYLTVVEDEQHGLFGGYLLLNSNGRPLEFHCTTPVRANRAQEILYGPTLREYLCGEQIAAALVRKTKLAPRLICTDMTEVLAVRQHVEAPVIAIPAVAAEPPASESTSDAAGQSWRVDAPHAIAAPKSAASFALAGADVLVNDAYPQDQADVAGIWETFEARIDLTEPFGRIHEAISEAQQSQRG</sequence>
<accession>A0A5C5VMR7</accession>
<protein>
    <submittedName>
        <fullName evidence="1">Uncharacterized protein</fullName>
    </submittedName>
</protein>
<evidence type="ECO:0000313" key="2">
    <source>
        <dbReference type="Proteomes" id="UP000318878"/>
    </source>
</evidence>